<dbReference type="RefSeq" id="WP_004513284.1">
    <property type="nucleotide sequence ID" value="NC_007517.1"/>
</dbReference>
<dbReference type="KEGG" id="gme:Gmet_2336"/>
<organism evidence="2 3">
    <name type="scientific">Geobacter metallireducens (strain ATCC 53774 / DSM 7210 / GS-15)</name>
    <dbReference type="NCBI Taxonomy" id="269799"/>
    <lineage>
        <taxon>Bacteria</taxon>
        <taxon>Pseudomonadati</taxon>
        <taxon>Thermodesulfobacteriota</taxon>
        <taxon>Desulfuromonadia</taxon>
        <taxon>Geobacterales</taxon>
        <taxon>Geobacteraceae</taxon>
        <taxon>Geobacter</taxon>
    </lineage>
</organism>
<dbReference type="InterPro" id="IPR001173">
    <property type="entry name" value="Glyco_trans_2-like"/>
</dbReference>
<reference evidence="2 3" key="1">
    <citation type="submission" date="2005-10" db="EMBL/GenBank/DDBJ databases">
        <title>Complete sequence of Geobacter metallireducens GS-15.</title>
        <authorList>
            <consortium name="US DOE Joint Genome Institute"/>
            <person name="Copeland A."/>
            <person name="Lucas S."/>
            <person name="Lapidus A."/>
            <person name="Barry K."/>
            <person name="Detter J.C."/>
            <person name="Glavina T."/>
            <person name="Hammon N."/>
            <person name="Israni S."/>
            <person name="Pitluck S."/>
            <person name="Di Bartolo G."/>
            <person name="Chain P."/>
            <person name="Schmutz J."/>
            <person name="Larimer F."/>
            <person name="Land M."/>
            <person name="Kyrpides N."/>
            <person name="Ivanova N."/>
            <person name="Richardson P."/>
        </authorList>
    </citation>
    <scope>NUCLEOTIDE SEQUENCE [LARGE SCALE GENOMIC DNA]</scope>
    <source>
        <strain evidence="3">ATCC 53774 / DSM 7210 / GS-15</strain>
    </source>
</reference>
<dbReference type="CDD" id="cd00761">
    <property type="entry name" value="Glyco_tranf_GTA_type"/>
    <property type="match status" value="1"/>
</dbReference>
<evidence type="ECO:0000259" key="1">
    <source>
        <dbReference type="Pfam" id="PF00535"/>
    </source>
</evidence>
<feature type="domain" description="Glycosyltransferase 2-like" evidence="1">
    <location>
        <begin position="146"/>
        <end position="206"/>
    </location>
</feature>
<accession>Q39T63</accession>
<name>Q39T63_GEOMG</name>
<dbReference type="Pfam" id="PF00535">
    <property type="entry name" value="Glycos_transf_2"/>
    <property type="match status" value="2"/>
</dbReference>
<evidence type="ECO:0000313" key="3">
    <source>
        <dbReference type="Proteomes" id="UP000007073"/>
    </source>
</evidence>
<dbReference type="EMBL" id="CP000148">
    <property type="protein sequence ID" value="ABB32561.1"/>
    <property type="molecule type" value="Genomic_DNA"/>
</dbReference>
<dbReference type="AlphaFoldDB" id="Q39T63"/>
<gene>
    <name evidence="2" type="ordered locus">Gmet_2336</name>
</gene>
<dbReference type="CAZy" id="GT2">
    <property type="family name" value="Glycosyltransferase Family 2"/>
</dbReference>
<dbReference type="PANTHER" id="PTHR22916:SF3">
    <property type="entry name" value="UDP-GLCNAC:BETAGAL BETA-1,3-N-ACETYLGLUCOSAMINYLTRANSFERASE-LIKE PROTEIN 1"/>
    <property type="match status" value="1"/>
</dbReference>
<proteinExistence type="predicted"/>
<dbReference type="eggNOG" id="COG0463">
    <property type="taxonomic scope" value="Bacteria"/>
</dbReference>
<keyword evidence="3" id="KW-1185">Reference proteome</keyword>
<dbReference type="SUPFAM" id="SSF53448">
    <property type="entry name" value="Nucleotide-diphospho-sugar transferases"/>
    <property type="match status" value="1"/>
</dbReference>
<keyword evidence="2" id="KW-0808">Transferase</keyword>
<dbReference type="Gene3D" id="3.90.550.10">
    <property type="entry name" value="Spore Coat Polysaccharide Biosynthesis Protein SpsA, Chain A"/>
    <property type="match status" value="1"/>
</dbReference>
<evidence type="ECO:0000313" key="2">
    <source>
        <dbReference type="EMBL" id="ABB32561.1"/>
    </source>
</evidence>
<dbReference type="InterPro" id="IPR029044">
    <property type="entry name" value="Nucleotide-diphossugar_trans"/>
</dbReference>
<dbReference type="STRING" id="269799.Gmet_2336"/>
<protein>
    <submittedName>
        <fullName evidence="2">Glycosyltransferase, putative</fullName>
    </submittedName>
</protein>
<dbReference type="HOGENOM" id="CLU_975773_0_0_7"/>
<feature type="domain" description="Glycosyltransferase 2-like" evidence="1">
    <location>
        <begin position="66"/>
        <end position="127"/>
    </location>
</feature>
<sequence>MIDDLLNFFNSFNVVKNYKLINQLKNEVDTLKSRLDIPRELLDGFYADRNSREYREVYEKDAPLVTVCIGTYNRGKLLVERSVRSVLEQSYGNIELIVVGDCCTDDTPRLVQGITDPRFRFINLPERGNYPENPLHRWCVAGTVPFNYALSQARGDFITHLDDDDEFVPDRIEKLVKFIQREKADLVWHPFWYERSNGRWAMRKAQEFSGGKVTTSSIFYHRWFTAVPWDIEAYRYQEPGDWNRLRKIKYLGARVARYPEPLLRHYCERNQESLSSRTIQTRNTK</sequence>
<dbReference type="Proteomes" id="UP000007073">
    <property type="component" value="Chromosome"/>
</dbReference>
<reference evidence="2 3" key="2">
    <citation type="journal article" date="2009" name="BMC Microbiol.">
        <title>The genome sequence of Geobacter metallireducens: features of metabolism, physiology and regulation common and dissimilar to Geobacter sulfurreducens.</title>
        <authorList>
            <person name="Aklujkar M."/>
            <person name="Krushkal J."/>
            <person name="DiBartolo G."/>
            <person name="Lapidus A."/>
            <person name="Land M.L."/>
            <person name="Lovley D.R."/>
        </authorList>
    </citation>
    <scope>NUCLEOTIDE SEQUENCE [LARGE SCALE GENOMIC DNA]</scope>
    <source>
        <strain evidence="3">ATCC 53774 / DSM 7210 / GS-15</strain>
    </source>
</reference>
<dbReference type="GO" id="GO:0016758">
    <property type="term" value="F:hexosyltransferase activity"/>
    <property type="evidence" value="ECO:0007669"/>
    <property type="project" value="UniProtKB-ARBA"/>
</dbReference>
<dbReference type="PANTHER" id="PTHR22916">
    <property type="entry name" value="GLYCOSYLTRANSFERASE"/>
    <property type="match status" value="1"/>
</dbReference>